<accession>A0AAV1LJ45</accession>
<name>A0AAV1LJ45_9NEOP</name>
<keyword evidence="2" id="KW-1185">Reference proteome</keyword>
<reference evidence="1 2" key="1">
    <citation type="submission" date="2023-11" db="EMBL/GenBank/DDBJ databases">
        <authorList>
            <person name="Hedman E."/>
            <person name="Englund M."/>
            <person name="Stromberg M."/>
            <person name="Nyberg Akerstrom W."/>
            <person name="Nylinder S."/>
            <person name="Jareborg N."/>
            <person name="Kallberg Y."/>
            <person name="Kronander E."/>
        </authorList>
    </citation>
    <scope>NUCLEOTIDE SEQUENCE [LARGE SCALE GENOMIC DNA]</scope>
</reference>
<sequence>MNFLELPLEICGLIIEYLDVISKINFYNASKSLRPFFTPCHVKGLNLSRSRIATVKTLQEELCLHWIHFIQDLNLSGVQDLTSDCLKLYIHRLSSLKTLDVTFTSIFLSDITEICPSTLKNISINFFKNTRKCKEDGKWETCENLFKEKEFASIHFIVFELHDRECPLKFLKNVPNIRELKITIADNYEDCTDILNDTEVDDEMIDINFAKLSYFIRDCRVTHKTSHYLKGIRNLDFAQIEYIFIMYLERIQVYVSPVFMTLFHDTCSDLHVKVCPVLPQDFMLDLNIVFKAWNKTVTNFNHEFFAGLLRDLKDYFPTYICMSGKVNMRVMNVANDWYCIDSCNDFEQNLEFLPSKLTLTDFCRKSGSVLRRSRPISLLPGLVSLSKLNFLRLSNVWIKDNFFSTLFSECPQLQTLDIYVERRGKLSTFRSYTNSLARSVHVAKSLKNIKLTSEDIDYAELFGILCNFHNLENIHICEYERNVNDIVASDNIVIFIKNCINLYSLFIEADLPSEELTILIAPLRETAQKLDRHYLCIEVCDCYRGWNPFVDVFNPSPLHILD</sequence>
<dbReference type="Gene3D" id="3.80.10.10">
    <property type="entry name" value="Ribonuclease Inhibitor"/>
    <property type="match status" value="1"/>
</dbReference>
<dbReference type="InterPro" id="IPR032675">
    <property type="entry name" value="LRR_dom_sf"/>
</dbReference>
<dbReference type="AlphaFoldDB" id="A0AAV1LJ45"/>
<organism evidence="1 2">
    <name type="scientific">Parnassius mnemosyne</name>
    <name type="common">clouded apollo</name>
    <dbReference type="NCBI Taxonomy" id="213953"/>
    <lineage>
        <taxon>Eukaryota</taxon>
        <taxon>Metazoa</taxon>
        <taxon>Ecdysozoa</taxon>
        <taxon>Arthropoda</taxon>
        <taxon>Hexapoda</taxon>
        <taxon>Insecta</taxon>
        <taxon>Pterygota</taxon>
        <taxon>Neoptera</taxon>
        <taxon>Endopterygota</taxon>
        <taxon>Lepidoptera</taxon>
        <taxon>Glossata</taxon>
        <taxon>Ditrysia</taxon>
        <taxon>Papilionoidea</taxon>
        <taxon>Papilionidae</taxon>
        <taxon>Parnassiinae</taxon>
        <taxon>Parnassini</taxon>
        <taxon>Parnassius</taxon>
        <taxon>Driopa</taxon>
    </lineage>
</organism>
<comment type="caution">
    <text evidence="1">The sequence shown here is derived from an EMBL/GenBank/DDBJ whole genome shotgun (WGS) entry which is preliminary data.</text>
</comment>
<dbReference type="EMBL" id="CAVLGL010000092">
    <property type="protein sequence ID" value="CAK1595418.1"/>
    <property type="molecule type" value="Genomic_DNA"/>
</dbReference>
<evidence type="ECO:0000313" key="2">
    <source>
        <dbReference type="Proteomes" id="UP001314205"/>
    </source>
</evidence>
<proteinExistence type="predicted"/>
<evidence type="ECO:0008006" key="3">
    <source>
        <dbReference type="Google" id="ProtNLM"/>
    </source>
</evidence>
<protein>
    <recommendedName>
        <fullName evidence="3">F-box domain-containing protein</fullName>
    </recommendedName>
</protein>
<dbReference type="Proteomes" id="UP001314205">
    <property type="component" value="Unassembled WGS sequence"/>
</dbReference>
<gene>
    <name evidence="1" type="ORF">PARMNEM_LOCUS14902</name>
</gene>
<dbReference type="SUPFAM" id="SSF52047">
    <property type="entry name" value="RNI-like"/>
    <property type="match status" value="1"/>
</dbReference>
<evidence type="ECO:0000313" key="1">
    <source>
        <dbReference type="EMBL" id="CAK1595418.1"/>
    </source>
</evidence>